<evidence type="ECO:0000256" key="4">
    <source>
        <dbReference type="ARBA" id="ARBA00022989"/>
    </source>
</evidence>
<keyword evidence="9" id="KW-1185">Reference proteome</keyword>
<accession>A4BIX4</accession>
<gene>
    <name evidence="8" type="ORF">MED297_15295</name>
</gene>
<evidence type="ECO:0000259" key="7">
    <source>
        <dbReference type="Pfam" id="PF02706"/>
    </source>
</evidence>
<protein>
    <recommendedName>
        <fullName evidence="7">Polysaccharide chain length determinant N-terminal domain-containing protein</fullName>
    </recommendedName>
</protein>
<dbReference type="Gene3D" id="3.30.1890.10">
    <property type="entry name" value="FepE-like"/>
    <property type="match status" value="1"/>
</dbReference>
<dbReference type="PANTHER" id="PTHR32309:SF13">
    <property type="entry name" value="FERRIC ENTEROBACTIN TRANSPORT PROTEIN FEPE"/>
    <property type="match status" value="1"/>
</dbReference>
<reference evidence="8 9" key="1">
    <citation type="submission" date="2006-02" db="EMBL/GenBank/DDBJ databases">
        <authorList>
            <person name="Pinhassi J."/>
            <person name="Pedros-Alio C."/>
            <person name="Ferriera S."/>
            <person name="Johnson J."/>
            <person name="Kravitz S."/>
            <person name="Halpern A."/>
            <person name="Remington K."/>
            <person name="Beeson K."/>
            <person name="Tran B."/>
            <person name="Rogers Y.-H."/>
            <person name="Friedman R."/>
            <person name="Venter J.C."/>
        </authorList>
    </citation>
    <scope>NUCLEOTIDE SEQUENCE [LARGE SCALE GENOMIC DNA]</scope>
    <source>
        <strain evidence="8 9">MED297</strain>
    </source>
</reference>
<dbReference type="Pfam" id="PF02706">
    <property type="entry name" value="Wzz"/>
    <property type="match status" value="1"/>
</dbReference>
<evidence type="ECO:0000313" key="8">
    <source>
        <dbReference type="EMBL" id="EAR07907.1"/>
    </source>
</evidence>
<dbReference type="HOGENOM" id="CLU_769194_0_0_6"/>
<comment type="subcellular location">
    <subcellularLocation>
        <location evidence="1">Cell membrane</location>
        <topology evidence="1">Multi-pass membrane protein</topology>
    </subcellularLocation>
</comment>
<comment type="caution">
    <text evidence="8">The sequence shown here is derived from an EMBL/GenBank/DDBJ whole genome shotgun (WGS) entry which is preliminary data.</text>
</comment>
<evidence type="ECO:0000256" key="6">
    <source>
        <dbReference type="SAM" id="Phobius"/>
    </source>
</evidence>
<evidence type="ECO:0000256" key="2">
    <source>
        <dbReference type="ARBA" id="ARBA00022475"/>
    </source>
</evidence>
<dbReference type="STRING" id="314283.MED297_15295"/>
<proteinExistence type="predicted"/>
<evidence type="ECO:0000256" key="1">
    <source>
        <dbReference type="ARBA" id="ARBA00004651"/>
    </source>
</evidence>
<sequence>MSQNTDLAHLRPHDNDEIDLGQLIKQLIAQWPLIVGITFLGAVVGVVVALMLPKQYRVEAVFDKPSTTHLSSLISQPFVDLSRQQLLEDFLKNLKTPNLIESVLDSHGLMVDNDGKALSAEKRYSLVLRMSQALRVAPVEYDFIQTLQDETPTIDQISVSLLSSEPAIAQTLINGLLEAASAKTLADTLSDIEGAKQIALSQLQADLNQLKEAALAQKQEHLLRLRSALDVAQELNITEPTDWEASQGELYLKGTRILSAEIKSLESAQPNLSPIIVGYDEEGLAQTISPESIQGRLGALSDYEVPSTEALQFVGSEVAANIPANAEKPNRKLIAVAATVLAGFFGLFTALIRIAIRRED</sequence>
<dbReference type="SUPFAM" id="SSF160355">
    <property type="entry name" value="Bacterial polysaccharide co-polymerase-like"/>
    <property type="match status" value="1"/>
</dbReference>
<evidence type="ECO:0000313" key="9">
    <source>
        <dbReference type="Proteomes" id="UP000005953"/>
    </source>
</evidence>
<evidence type="ECO:0000256" key="3">
    <source>
        <dbReference type="ARBA" id="ARBA00022692"/>
    </source>
</evidence>
<dbReference type="RefSeq" id="WP_008043164.1">
    <property type="nucleotide sequence ID" value="NZ_CH724150.1"/>
</dbReference>
<dbReference type="InterPro" id="IPR050445">
    <property type="entry name" value="Bact_polysacc_biosynth/exp"/>
</dbReference>
<dbReference type="GO" id="GO:0004713">
    <property type="term" value="F:protein tyrosine kinase activity"/>
    <property type="evidence" value="ECO:0007669"/>
    <property type="project" value="TreeGrafter"/>
</dbReference>
<organism evidence="8 9">
    <name type="scientific">Reinekea blandensis MED297</name>
    <dbReference type="NCBI Taxonomy" id="314283"/>
    <lineage>
        <taxon>Bacteria</taxon>
        <taxon>Pseudomonadati</taxon>
        <taxon>Pseudomonadota</taxon>
        <taxon>Gammaproteobacteria</taxon>
        <taxon>Oceanospirillales</taxon>
        <taxon>Saccharospirillaceae</taxon>
        <taxon>Reinekea</taxon>
    </lineage>
</organism>
<dbReference type="AlphaFoldDB" id="A4BIX4"/>
<keyword evidence="5 6" id="KW-0472">Membrane</keyword>
<dbReference type="Proteomes" id="UP000005953">
    <property type="component" value="Unassembled WGS sequence"/>
</dbReference>
<keyword evidence="4 6" id="KW-1133">Transmembrane helix</keyword>
<feature type="domain" description="Polysaccharide chain length determinant N-terminal" evidence="7">
    <location>
        <begin position="16"/>
        <end position="106"/>
    </location>
</feature>
<dbReference type="EMBL" id="AAOE01000029">
    <property type="protein sequence ID" value="EAR07907.1"/>
    <property type="molecule type" value="Genomic_DNA"/>
</dbReference>
<dbReference type="GO" id="GO:0005886">
    <property type="term" value="C:plasma membrane"/>
    <property type="evidence" value="ECO:0007669"/>
    <property type="project" value="UniProtKB-SubCell"/>
</dbReference>
<feature type="transmembrane region" description="Helical" evidence="6">
    <location>
        <begin position="333"/>
        <end position="356"/>
    </location>
</feature>
<name>A4BIX4_9GAMM</name>
<evidence type="ECO:0000256" key="5">
    <source>
        <dbReference type="ARBA" id="ARBA00023136"/>
    </source>
</evidence>
<dbReference type="PANTHER" id="PTHR32309">
    <property type="entry name" value="TYROSINE-PROTEIN KINASE"/>
    <property type="match status" value="1"/>
</dbReference>
<feature type="transmembrane region" description="Helical" evidence="6">
    <location>
        <begin position="31"/>
        <end position="52"/>
    </location>
</feature>
<keyword evidence="3 6" id="KW-0812">Transmembrane</keyword>
<dbReference type="OrthoDB" id="6190843at2"/>
<dbReference type="InterPro" id="IPR003856">
    <property type="entry name" value="LPS_length_determ_N"/>
</dbReference>
<keyword evidence="2" id="KW-1003">Cell membrane</keyword>